<reference evidence="9" key="1">
    <citation type="submission" date="2021-11" db="EMBL/GenBank/DDBJ databases">
        <authorList>
            <consortium name="Genoscope - CEA"/>
            <person name="William W."/>
        </authorList>
    </citation>
    <scope>NUCLEOTIDE SEQUENCE</scope>
</reference>
<evidence type="ECO:0000256" key="4">
    <source>
        <dbReference type="ARBA" id="ARBA00022692"/>
    </source>
</evidence>
<evidence type="ECO:0000256" key="1">
    <source>
        <dbReference type="ARBA" id="ARBA00004141"/>
    </source>
</evidence>
<name>A0A8J2SFQ6_9STRA</name>
<comment type="caution">
    <text evidence="9">The sequence shown here is derived from an EMBL/GenBank/DDBJ whole genome shotgun (WGS) entry which is preliminary data.</text>
</comment>
<evidence type="ECO:0008006" key="11">
    <source>
        <dbReference type="Google" id="ProtNLM"/>
    </source>
</evidence>
<proteinExistence type="inferred from homology"/>
<protein>
    <recommendedName>
        <fullName evidence="11">Aquaporin</fullName>
    </recommendedName>
</protein>
<evidence type="ECO:0000313" key="10">
    <source>
        <dbReference type="Proteomes" id="UP000789595"/>
    </source>
</evidence>
<sequence length="344" mass="35744">MGASGELFDRLFGAGAAAYVLGFAVVVYGATASAQAKLGVSLLACALPALLSTELASGDHVAGDALANAWLQEFVGTAVMVVLTCMPGALLGHLGYQVEWVFHWLMMMAADSLTGGNVNPLVSTTMVAAGRDSTKDWVVKVAAQCGGAVVGWKLLIAAGEFMVGDVGGPSPDEHLPLFYVFWSECLGGATLCLAVWAFATTSIGEVYAAKMGLINVTLRTIIVYFGATGPAVNPALAFGYDFAVDGSWPTMEAKSPSYVAYWAGGMIGAAVSGLVWKVITQKLDEKAQIGAGVALIGVCLAAWIFVLAVEAQAISDDTAFGKAMAARHPVTKLFGRKPKAHREL</sequence>
<dbReference type="AlphaFoldDB" id="A0A8J2SFQ6"/>
<evidence type="ECO:0000256" key="7">
    <source>
        <dbReference type="RuleBase" id="RU000477"/>
    </source>
</evidence>
<evidence type="ECO:0000256" key="3">
    <source>
        <dbReference type="ARBA" id="ARBA00022448"/>
    </source>
</evidence>
<dbReference type="OrthoDB" id="3222at2759"/>
<dbReference type="InterPro" id="IPR000425">
    <property type="entry name" value="MIP"/>
</dbReference>
<keyword evidence="10" id="KW-1185">Reference proteome</keyword>
<feature type="transmembrane region" description="Helical" evidence="8">
    <location>
        <begin position="179"/>
        <end position="200"/>
    </location>
</feature>
<evidence type="ECO:0000313" key="9">
    <source>
        <dbReference type="EMBL" id="CAH0365012.1"/>
    </source>
</evidence>
<dbReference type="PANTHER" id="PTHR43829:SF9">
    <property type="entry name" value="AQUAPORIN-9"/>
    <property type="match status" value="1"/>
</dbReference>
<dbReference type="EMBL" id="CAKKNE010000001">
    <property type="protein sequence ID" value="CAH0365012.1"/>
    <property type="molecule type" value="Genomic_DNA"/>
</dbReference>
<gene>
    <name evidence="9" type="ORF">PECAL_1P14120</name>
</gene>
<feature type="transmembrane region" description="Helical" evidence="8">
    <location>
        <begin position="291"/>
        <end position="309"/>
    </location>
</feature>
<dbReference type="GO" id="GO:0015254">
    <property type="term" value="F:glycerol channel activity"/>
    <property type="evidence" value="ECO:0007669"/>
    <property type="project" value="TreeGrafter"/>
</dbReference>
<dbReference type="PRINTS" id="PR00783">
    <property type="entry name" value="MINTRINSICP"/>
</dbReference>
<keyword evidence="4 7" id="KW-0812">Transmembrane</keyword>
<feature type="transmembrane region" description="Helical" evidence="8">
    <location>
        <begin position="260"/>
        <end position="279"/>
    </location>
</feature>
<evidence type="ECO:0000256" key="5">
    <source>
        <dbReference type="ARBA" id="ARBA00022989"/>
    </source>
</evidence>
<dbReference type="InterPro" id="IPR050363">
    <property type="entry name" value="MIP/Aquaporin"/>
</dbReference>
<dbReference type="GO" id="GO:0005886">
    <property type="term" value="C:plasma membrane"/>
    <property type="evidence" value="ECO:0007669"/>
    <property type="project" value="TreeGrafter"/>
</dbReference>
<dbReference type="SUPFAM" id="SSF81338">
    <property type="entry name" value="Aquaporin-like"/>
    <property type="match status" value="1"/>
</dbReference>
<evidence type="ECO:0000256" key="2">
    <source>
        <dbReference type="ARBA" id="ARBA00006175"/>
    </source>
</evidence>
<dbReference type="InterPro" id="IPR023271">
    <property type="entry name" value="Aquaporin-like"/>
</dbReference>
<keyword evidence="6 8" id="KW-0472">Membrane</keyword>
<comment type="subcellular location">
    <subcellularLocation>
        <location evidence="1">Membrane</location>
        <topology evidence="1">Multi-pass membrane protein</topology>
    </subcellularLocation>
</comment>
<accession>A0A8J2SFQ6</accession>
<feature type="transmembrane region" description="Helical" evidence="8">
    <location>
        <begin position="221"/>
        <end position="240"/>
    </location>
</feature>
<comment type="similarity">
    <text evidence="2 7">Belongs to the MIP/aquaporin (TC 1.A.8) family.</text>
</comment>
<evidence type="ECO:0000256" key="8">
    <source>
        <dbReference type="SAM" id="Phobius"/>
    </source>
</evidence>
<keyword evidence="3 7" id="KW-0813">Transport</keyword>
<dbReference type="Proteomes" id="UP000789595">
    <property type="component" value="Unassembled WGS sequence"/>
</dbReference>
<feature type="transmembrane region" description="Helical" evidence="8">
    <location>
        <begin position="77"/>
        <end position="98"/>
    </location>
</feature>
<feature type="transmembrane region" description="Helical" evidence="8">
    <location>
        <begin position="12"/>
        <end position="31"/>
    </location>
</feature>
<feature type="transmembrane region" description="Helical" evidence="8">
    <location>
        <begin position="141"/>
        <end position="159"/>
    </location>
</feature>
<evidence type="ECO:0000256" key="6">
    <source>
        <dbReference type="ARBA" id="ARBA00023136"/>
    </source>
</evidence>
<organism evidence="9 10">
    <name type="scientific">Pelagomonas calceolata</name>
    <dbReference type="NCBI Taxonomy" id="35677"/>
    <lineage>
        <taxon>Eukaryota</taxon>
        <taxon>Sar</taxon>
        <taxon>Stramenopiles</taxon>
        <taxon>Ochrophyta</taxon>
        <taxon>Pelagophyceae</taxon>
        <taxon>Pelagomonadales</taxon>
        <taxon>Pelagomonadaceae</taxon>
        <taxon>Pelagomonas</taxon>
    </lineage>
</organism>
<dbReference type="PANTHER" id="PTHR43829">
    <property type="entry name" value="AQUAPORIN OR AQUAGLYCEROPORIN RELATED"/>
    <property type="match status" value="1"/>
</dbReference>
<dbReference type="Gene3D" id="1.20.1080.10">
    <property type="entry name" value="Glycerol uptake facilitator protein"/>
    <property type="match status" value="1"/>
</dbReference>
<keyword evidence="5 8" id="KW-1133">Transmembrane helix</keyword>
<dbReference type="Pfam" id="PF00230">
    <property type="entry name" value="MIP"/>
    <property type="match status" value="1"/>
</dbReference>